<accession>A0A2G9PSQ7</accession>
<evidence type="ECO:0000313" key="1">
    <source>
        <dbReference type="EMBL" id="PIO06367.1"/>
    </source>
</evidence>
<name>A0A2G9PSQ7_AQUCT</name>
<dbReference type="EMBL" id="KV922514">
    <property type="protein sequence ID" value="PIO06367.1"/>
    <property type="molecule type" value="Genomic_DNA"/>
</dbReference>
<sequence length="117" mass="13053">MQVKIHWTQRASKVEEVLTSITDGTSGKDSIHLAQEDHSVLNSTTTRDYIGDTHLHLARRENAGFATVLYRDSLGDVLECLLCRLPAQCSKSLSKTSLHIQYSGGWGAGWVYLVLFF</sequence>
<proteinExistence type="predicted"/>
<keyword evidence="2" id="KW-1185">Reference proteome</keyword>
<dbReference type="Proteomes" id="UP000228934">
    <property type="component" value="Unassembled WGS sequence"/>
</dbReference>
<protein>
    <submittedName>
        <fullName evidence="1">Uncharacterized protein</fullName>
    </submittedName>
</protein>
<gene>
    <name evidence="1" type="ORF">AB205_0057070</name>
</gene>
<reference evidence="2" key="1">
    <citation type="journal article" date="2017" name="Nat. Commun.">
        <title>The North American bullfrog draft genome provides insight into hormonal regulation of long noncoding RNA.</title>
        <authorList>
            <person name="Hammond S.A."/>
            <person name="Warren R.L."/>
            <person name="Vandervalk B.P."/>
            <person name="Kucuk E."/>
            <person name="Khan H."/>
            <person name="Gibb E.A."/>
            <person name="Pandoh P."/>
            <person name="Kirk H."/>
            <person name="Zhao Y."/>
            <person name="Jones M."/>
            <person name="Mungall A.J."/>
            <person name="Coope R."/>
            <person name="Pleasance S."/>
            <person name="Moore R.A."/>
            <person name="Holt R.A."/>
            <person name="Round J.M."/>
            <person name="Ohora S."/>
            <person name="Walle B.V."/>
            <person name="Veldhoen N."/>
            <person name="Helbing C.C."/>
            <person name="Birol I."/>
        </authorList>
    </citation>
    <scope>NUCLEOTIDE SEQUENCE [LARGE SCALE GENOMIC DNA]</scope>
</reference>
<dbReference type="AlphaFoldDB" id="A0A2G9PSQ7"/>
<organism evidence="1 2">
    <name type="scientific">Aquarana catesbeiana</name>
    <name type="common">American bullfrog</name>
    <name type="synonym">Rana catesbeiana</name>
    <dbReference type="NCBI Taxonomy" id="8400"/>
    <lineage>
        <taxon>Eukaryota</taxon>
        <taxon>Metazoa</taxon>
        <taxon>Chordata</taxon>
        <taxon>Craniata</taxon>
        <taxon>Vertebrata</taxon>
        <taxon>Euteleostomi</taxon>
        <taxon>Amphibia</taxon>
        <taxon>Batrachia</taxon>
        <taxon>Anura</taxon>
        <taxon>Neobatrachia</taxon>
        <taxon>Ranoidea</taxon>
        <taxon>Ranidae</taxon>
        <taxon>Aquarana</taxon>
    </lineage>
</organism>
<evidence type="ECO:0000313" key="2">
    <source>
        <dbReference type="Proteomes" id="UP000228934"/>
    </source>
</evidence>